<keyword evidence="2" id="KW-0472">Membrane</keyword>
<dbReference type="AlphaFoldDB" id="A0A6P4XHQ9"/>
<reference evidence="4" key="1">
    <citation type="submission" date="2025-08" db="UniProtKB">
        <authorList>
            <consortium name="RefSeq"/>
        </authorList>
    </citation>
    <scope>IDENTIFICATION</scope>
    <source>
        <tissue evidence="4">Gonad</tissue>
    </source>
</reference>
<dbReference type="RefSeq" id="XP_019616075.1">
    <property type="nucleotide sequence ID" value="XM_019760516.1"/>
</dbReference>
<dbReference type="PANTHER" id="PTHR33748:SF5">
    <property type="entry name" value="GROUND-LIKE DOMAIN-CONTAINING PROTEIN"/>
    <property type="match status" value="1"/>
</dbReference>
<keyword evidence="2" id="KW-0812">Transmembrane</keyword>
<evidence type="ECO:0000313" key="4">
    <source>
        <dbReference type="RefSeq" id="XP_019616075.1"/>
    </source>
</evidence>
<evidence type="ECO:0000256" key="1">
    <source>
        <dbReference type="SAM" id="MobiDB-lite"/>
    </source>
</evidence>
<dbReference type="OrthoDB" id="10050282at2759"/>
<dbReference type="GO" id="GO:0005892">
    <property type="term" value="C:acetylcholine-gated channel complex"/>
    <property type="evidence" value="ECO:0007669"/>
    <property type="project" value="InterPro"/>
</dbReference>
<gene>
    <name evidence="4" type="primary">LOC109463662</name>
</gene>
<protein>
    <submittedName>
        <fullName evidence="4">Uncharacterized protein LOC109463662</fullName>
    </submittedName>
</protein>
<feature type="region of interest" description="Disordered" evidence="1">
    <location>
        <begin position="364"/>
        <end position="389"/>
    </location>
</feature>
<keyword evidence="2" id="KW-1133">Transmembrane helix</keyword>
<feature type="region of interest" description="Disordered" evidence="1">
    <location>
        <begin position="1"/>
        <end position="50"/>
    </location>
</feature>
<keyword evidence="3" id="KW-1185">Reference proteome</keyword>
<sequence>MPPYNNRTTITLSSTPLEPTSTTTDFNRTRTTEVLGKSTSPAPPTTPLDPTRMIPTRWVWNFVNRHIYPNPRTEPRRCRRASSSWVCDPSGLFTTEQVDELNDILTSISVESKCPCSNHCHHRKYGFVVTLAILYRYDPHPNETAPMTRHMRLSEIRAGTCGEDTVVSFDFSRKLLNISTGLVAFQTLTDQLAKTLMEPFMEDITSPDAESNFSGIKEFLLVAKTVFTGTYNPPEMTDLERLFIAIGGSAGLMVVCSLFFCLILGTRAFWGRKKRNPSSDDSDDDEEDKYYDPKVEGTLIPFYHFVPEGTVGNRKRMGIIEMNNKIKTAKKNRNISTQEDDPEVYDDYDRFARVGRAARMWRMRARAAKKPPPKPPPPAKGNFRRSLTT</sequence>
<dbReference type="Pfam" id="PF17175">
    <property type="entry name" value="MOLO1"/>
    <property type="match status" value="1"/>
</dbReference>
<evidence type="ECO:0000313" key="3">
    <source>
        <dbReference type="Proteomes" id="UP000515135"/>
    </source>
</evidence>
<dbReference type="GeneID" id="109463662"/>
<organism evidence="3 4">
    <name type="scientific">Branchiostoma belcheri</name>
    <name type="common">Amphioxus</name>
    <dbReference type="NCBI Taxonomy" id="7741"/>
    <lineage>
        <taxon>Eukaryota</taxon>
        <taxon>Metazoa</taxon>
        <taxon>Chordata</taxon>
        <taxon>Cephalochordata</taxon>
        <taxon>Leptocardii</taxon>
        <taxon>Amphioxiformes</taxon>
        <taxon>Branchiostomatidae</taxon>
        <taxon>Branchiostoma</taxon>
    </lineage>
</organism>
<feature type="compositionally biased region" description="Low complexity" evidence="1">
    <location>
        <begin position="8"/>
        <end position="26"/>
    </location>
</feature>
<name>A0A6P4XHQ9_BRABE</name>
<dbReference type="KEGG" id="bbel:109463662"/>
<dbReference type="Proteomes" id="UP000515135">
    <property type="component" value="Unplaced"/>
</dbReference>
<feature type="transmembrane region" description="Helical" evidence="2">
    <location>
        <begin position="242"/>
        <end position="265"/>
    </location>
</feature>
<dbReference type="InterPro" id="IPR033438">
    <property type="entry name" value="MOLO1"/>
</dbReference>
<proteinExistence type="predicted"/>
<evidence type="ECO:0000256" key="2">
    <source>
        <dbReference type="SAM" id="Phobius"/>
    </source>
</evidence>
<dbReference type="PANTHER" id="PTHR33748">
    <property type="entry name" value="PROTEIN CBG04600"/>
    <property type="match status" value="1"/>
</dbReference>
<accession>A0A6P4XHQ9</accession>